<evidence type="ECO:0000256" key="1">
    <source>
        <dbReference type="SAM" id="MobiDB-lite"/>
    </source>
</evidence>
<accession>A0A8H4JJJ1</accession>
<comment type="caution">
    <text evidence="3">The sequence shown here is derived from an EMBL/GenBank/DDBJ whole genome shotgun (WGS) entry which is preliminary data.</text>
</comment>
<reference evidence="3" key="1">
    <citation type="submission" date="2020-01" db="EMBL/GenBank/DDBJ databases">
        <title>Identification and distribution of gene clusters putatively required for synthesis of sphingolipid metabolism inhibitors in phylogenetically diverse species of the filamentous fungus Fusarium.</title>
        <authorList>
            <person name="Kim H.-S."/>
            <person name="Busman M."/>
            <person name="Brown D.W."/>
            <person name="Divon H."/>
            <person name="Uhlig S."/>
            <person name="Proctor R.H."/>
        </authorList>
    </citation>
    <scope>NUCLEOTIDE SEQUENCE</scope>
    <source>
        <strain evidence="3">NRRL 53441</strain>
    </source>
</reference>
<feature type="transmembrane region" description="Helical" evidence="2">
    <location>
        <begin position="1008"/>
        <end position="1032"/>
    </location>
</feature>
<feature type="transmembrane region" description="Helical" evidence="2">
    <location>
        <begin position="475"/>
        <end position="502"/>
    </location>
</feature>
<dbReference type="InterPro" id="IPR053157">
    <property type="entry name" value="Sterol_Uptake_Regulator"/>
</dbReference>
<feature type="transmembrane region" description="Helical" evidence="2">
    <location>
        <begin position="430"/>
        <end position="454"/>
    </location>
</feature>
<dbReference type="PANTHER" id="PTHR47784">
    <property type="entry name" value="STEROL UPTAKE CONTROL PROTEIN 2"/>
    <property type="match status" value="1"/>
</dbReference>
<dbReference type="OrthoDB" id="5350673at2759"/>
<feature type="region of interest" description="Disordered" evidence="1">
    <location>
        <begin position="1"/>
        <end position="58"/>
    </location>
</feature>
<protein>
    <recommendedName>
        <fullName evidence="5">Transcription factor domain-containing protein</fullName>
    </recommendedName>
</protein>
<keyword evidence="2" id="KW-1133">Transmembrane helix</keyword>
<evidence type="ECO:0000256" key="2">
    <source>
        <dbReference type="SAM" id="Phobius"/>
    </source>
</evidence>
<dbReference type="PANTHER" id="PTHR47784:SF4">
    <property type="entry name" value="ZN(II)2CYS6 TRANSCRIPTION FACTOR (EUROFUNG)"/>
    <property type="match status" value="1"/>
</dbReference>
<evidence type="ECO:0008006" key="5">
    <source>
        <dbReference type="Google" id="ProtNLM"/>
    </source>
</evidence>
<evidence type="ECO:0000313" key="3">
    <source>
        <dbReference type="EMBL" id="KAF4432133.1"/>
    </source>
</evidence>
<dbReference type="GO" id="GO:0001228">
    <property type="term" value="F:DNA-binding transcription activator activity, RNA polymerase II-specific"/>
    <property type="evidence" value="ECO:0007669"/>
    <property type="project" value="TreeGrafter"/>
</dbReference>
<keyword evidence="4" id="KW-1185">Reference proteome</keyword>
<dbReference type="EMBL" id="JAADJG010000956">
    <property type="protein sequence ID" value="KAF4432133.1"/>
    <property type="molecule type" value="Genomic_DNA"/>
</dbReference>
<gene>
    <name evidence="3" type="ORF">F53441_13852</name>
</gene>
<proteinExistence type="predicted"/>
<feature type="compositionally biased region" description="Polar residues" evidence="1">
    <location>
        <begin position="15"/>
        <end position="24"/>
    </location>
</feature>
<name>A0A8H4JJJ1_9HYPO</name>
<dbReference type="Proteomes" id="UP000605986">
    <property type="component" value="Unassembled WGS sequence"/>
</dbReference>
<sequence>MSGRDCSFVSDPKPQDQNSSTPDLSSREGSHLSPEANSTSISATSSSETTSTSHEPTFDSVVNMEHMELFVHLTTTRDLFSLGDRVHNFRDIFDTCIKESVKADYLLHAILAFSARHLANIRPERSAHYLNQAVNLQTRAVSLFNSTSRKVDSSNCVAILLFSITLGHHLLADALATRSPDGIDGFLTHYAHCVDTNRGIYHVTLSAWPLLLDTDLAPVLSGSQQESSKQPRGNQCQAIKQLIKDSNSLTAEEKEVCQEAIKFLQLGFDALSETEDGQTRSRYRMIFQWTMLASPVLTSLLLEKRPEALILLSYYALLLHYGRSLWQRCYTGRNQPHCAHNALVFRHDGGVTEMETFDYPQQETPFANELNISQDSISSNHYPENSHDDHLNEGHDGEITELENLCSPRPETPVPTSEERSNRPAIISAGVWFVVITSFLVLITTISFLTWLWFEDHGAKAWRRLMLSGRATQSITLTGVLIRWAIGSLATITTSMAASIAVERHGVPKSALAEVSIARFTNNGPYFFKKLLPGASFKPWLRISMISLLILVVASQFASTLLVTDLKELRILSFRRSMSYGVGFPPFNLTGDLTKFPLPMRGLSIDYWSQSPSQSEIFAEYSEPGKLADNIDDTGTTLRAFLPIAPQVERESIQYFNGMARIIDTRVVCVPPRFSAKYCRQPDNEMLYICIMVAADLSNLPPYHLETGTGQLLEPEKKDERYVGHFICPVPDTIGPMPMNNWVLCSGDQSNATVTIDSPLTNLTAWEQMEYDAYRPQLLFNVLQGLYDQPMSWLTNATWIHLNSTTFGPWVQKSTRISSRESNWTQDQEIQMTLCFGARSKTQVEYLNITASTTSNRFEPTSPFDTKANRYDTLGVRKQLAAAELTQGDNNAKREILTIGKKDLEESIKRVSKDGGYHRATLPYVTQNIGICALCSPGAASPQLVSPLVWQTFNDVLDSTKSVALAVQVLNTLVSRLEYYVDINSYPKDENSSTIATFELVQAPQQKWGFITLMAIIIGNTLIFFIVGASFLNETDSSFIDNAWHTIAQISLSEEIQPLVERARLAPDKDLENWLRGEEPSSGFVGNVKGFFGDIKRMFSQSEEERLFVRDGVFTGVGPK</sequence>
<evidence type="ECO:0000313" key="4">
    <source>
        <dbReference type="Proteomes" id="UP000605986"/>
    </source>
</evidence>
<feature type="compositionally biased region" description="Low complexity" evidence="1">
    <location>
        <begin position="38"/>
        <end position="53"/>
    </location>
</feature>
<organism evidence="3 4">
    <name type="scientific">Fusarium austroafricanum</name>
    <dbReference type="NCBI Taxonomy" id="2364996"/>
    <lineage>
        <taxon>Eukaryota</taxon>
        <taxon>Fungi</taxon>
        <taxon>Dikarya</taxon>
        <taxon>Ascomycota</taxon>
        <taxon>Pezizomycotina</taxon>
        <taxon>Sordariomycetes</taxon>
        <taxon>Hypocreomycetidae</taxon>
        <taxon>Hypocreales</taxon>
        <taxon>Nectriaceae</taxon>
        <taxon>Fusarium</taxon>
        <taxon>Fusarium concolor species complex</taxon>
    </lineage>
</organism>
<keyword evidence="2" id="KW-0812">Transmembrane</keyword>
<keyword evidence="2" id="KW-0472">Membrane</keyword>
<dbReference type="AlphaFoldDB" id="A0A8H4JJJ1"/>